<reference evidence="6 7" key="1">
    <citation type="submission" date="2018-06" db="EMBL/GenBank/DDBJ databases">
        <title>Comparative genomics of rhizobia nodulating Arachis hypogaea in China.</title>
        <authorList>
            <person name="Li Y."/>
        </authorList>
    </citation>
    <scope>NUCLEOTIDE SEQUENCE [LARGE SCALE GENOMIC DNA]</scope>
    <source>
        <strain evidence="6 7">CCBAU 51658</strain>
    </source>
</reference>
<gene>
    <name evidence="6" type="ORF">XH86_03285</name>
</gene>
<feature type="transmembrane region" description="Helical" evidence="2">
    <location>
        <begin position="6"/>
        <end position="24"/>
    </location>
</feature>
<keyword evidence="7" id="KW-1185">Reference proteome</keyword>
<evidence type="ECO:0000259" key="4">
    <source>
        <dbReference type="Pfam" id="PF13208"/>
    </source>
</evidence>
<dbReference type="Pfam" id="PF13208">
    <property type="entry name" value="TerB_N"/>
    <property type="match status" value="1"/>
</dbReference>
<feature type="domain" description="TerB N-terminal" evidence="4">
    <location>
        <begin position="96"/>
        <end position="297"/>
    </location>
</feature>
<dbReference type="Pfam" id="PF15615">
    <property type="entry name" value="TerB_C"/>
    <property type="match status" value="1"/>
</dbReference>
<dbReference type="InterPro" id="IPR025266">
    <property type="entry name" value="TerB_N"/>
</dbReference>
<organism evidence="6 7">
    <name type="scientific">Bradyrhizobium guangdongense</name>
    <dbReference type="NCBI Taxonomy" id="1325090"/>
    <lineage>
        <taxon>Bacteria</taxon>
        <taxon>Pseudomonadati</taxon>
        <taxon>Pseudomonadota</taxon>
        <taxon>Alphaproteobacteria</taxon>
        <taxon>Hyphomicrobiales</taxon>
        <taxon>Nitrobacteraceae</taxon>
        <taxon>Bradyrhizobium</taxon>
    </lineage>
</organism>
<evidence type="ECO:0000256" key="1">
    <source>
        <dbReference type="SAM" id="MobiDB-lite"/>
    </source>
</evidence>
<feature type="domain" description="Co-chaperone DjlA N-terminal" evidence="3">
    <location>
        <begin position="512"/>
        <end position="617"/>
    </location>
</feature>
<feature type="domain" description="TerB-C" evidence="5">
    <location>
        <begin position="663"/>
        <end position="791"/>
    </location>
</feature>
<keyword evidence="2" id="KW-0812">Transmembrane</keyword>
<evidence type="ECO:0000313" key="6">
    <source>
        <dbReference type="EMBL" id="QOZ57883.1"/>
    </source>
</evidence>
<sequence length="798" mass="87000">MGRRNSNSLGMGILVVLGLIFWALSEAYHFVQQHGAAIAAFAIVAGAILLIWSIGSRALFSGKAPPPIPAQTERGSTAAPMNRATSKRTPARWVGPSESVVVQGSQIAGGLFYLGDFVQLDDRRTTDQYAINPKLSASAARPDIEGSSMPYWPSYADITPAARKAFINWMAEGRSSRAYGVGHVFLFFYGLEHRAFIDADSSSLPVLIEEVQRLLIVYADNNSFRGYATRFLSYARIAADIPITSPTPSSERAVSSEMDVATRLHLGRALQQKGALGPDDALLWVLAIPDVYLRTPAVRCFDEFGRLFRHRFNERYPNGLALRAAGNIRLSYKAASNAFEVPIAGSHERYPDICQVLGKAQDDLKRMVQECTDELDSFSRFVGRRPDSRESMQAALLLPEPLQRDPANGRIHLFGQKMHRSMGEHKRASTKMRNMLEAAGFDMPANGKVTPGLADQLGSALDRIDIAIEPDRRYGSGVPQLDDQVIIFKADGGGKVDAERPGYRAVKAQVEVAVLAAAADGDASADELKRVVAGVRDAPGLSPIEQARLIAYAATVFNSPPKQDRVMRKLGERSPDERTAIADAALAIIAGNDSVDADEVRFLERLHKALGLPKERVYSALHRSSPQQGADEPVAISQEVRAEGVPIPVSEKPPAALPESTRPEAEATPALTIRIDAARLARTQRETQTVSALLANIFEEDVPSPPEPAAVAPVATGSLDGLDAAHTELVELLEIRGSLPRSEFEQRAKDLKLLPDGAIERINDWAFDQFEEAIIEDGHDVVMIEHIRKRLAELREAA</sequence>
<dbReference type="RefSeq" id="WP_128963626.1">
    <property type="nucleotide sequence ID" value="NZ_CP030051.1"/>
</dbReference>
<feature type="region of interest" description="Disordered" evidence="1">
    <location>
        <begin position="65"/>
        <end position="89"/>
    </location>
</feature>
<feature type="transmembrane region" description="Helical" evidence="2">
    <location>
        <begin position="36"/>
        <end position="55"/>
    </location>
</feature>
<evidence type="ECO:0008006" key="8">
    <source>
        <dbReference type="Google" id="ProtNLM"/>
    </source>
</evidence>
<proteinExistence type="predicted"/>
<dbReference type="Pfam" id="PF05099">
    <property type="entry name" value="TerB"/>
    <property type="match status" value="1"/>
</dbReference>
<evidence type="ECO:0000256" key="2">
    <source>
        <dbReference type="SAM" id="Phobius"/>
    </source>
</evidence>
<name>A0ABX6U988_9BRAD</name>
<dbReference type="Proteomes" id="UP000593880">
    <property type="component" value="Chromosome"/>
</dbReference>
<dbReference type="InterPro" id="IPR028932">
    <property type="entry name" value="TerB-C"/>
</dbReference>
<accession>A0ABX6U988</accession>
<evidence type="ECO:0000313" key="7">
    <source>
        <dbReference type="Proteomes" id="UP000593880"/>
    </source>
</evidence>
<keyword evidence="2" id="KW-0472">Membrane</keyword>
<dbReference type="InterPro" id="IPR007791">
    <property type="entry name" value="DjlA_N"/>
</dbReference>
<evidence type="ECO:0000259" key="3">
    <source>
        <dbReference type="Pfam" id="PF05099"/>
    </source>
</evidence>
<keyword evidence="2" id="KW-1133">Transmembrane helix</keyword>
<dbReference type="InterPro" id="IPR029024">
    <property type="entry name" value="TerB-like"/>
</dbReference>
<dbReference type="SUPFAM" id="SSF158682">
    <property type="entry name" value="TerB-like"/>
    <property type="match status" value="1"/>
</dbReference>
<evidence type="ECO:0000259" key="5">
    <source>
        <dbReference type="Pfam" id="PF15615"/>
    </source>
</evidence>
<dbReference type="EMBL" id="CP030057">
    <property type="protein sequence ID" value="QOZ57883.1"/>
    <property type="molecule type" value="Genomic_DNA"/>
</dbReference>
<protein>
    <recommendedName>
        <fullName evidence="8">Tellurite resistance protein TerB</fullName>
    </recommendedName>
</protein>
<dbReference type="Gene3D" id="1.10.3680.10">
    <property type="entry name" value="TerB-like"/>
    <property type="match status" value="1"/>
</dbReference>